<dbReference type="GO" id="GO:0005506">
    <property type="term" value="F:iron ion binding"/>
    <property type="evidence" value="ECO:0007669"/>
    <property type="project" value="InterPro"/>
</dbReference>
<accession>E3J5D1</accession>
<dbReference type="Gene3D" id="1.10.630.10">
    <property type="entry name" value="Cytochrome P450"/>
    <property type="match status" value="1"/>
</dbReference>
<evidence type="ECO:0000313" key="9">
    <source>
        <dbReference type="Proteomes" id="UP000002484"/>
    </source>
</evidence>
<feature type="region of interest" description="Disordered" evidence="7">
    <location>
        <begin position="391"/>
        <end position="414"/>
    </location>
</feature>
<evidence type="ECO:0000256" key="7">
    <source>
        <dbReference type="SAM" id="MobiDB-lite"/>
    </source>
</evidence>
<dbReference type="InterPro" id="IPR017972">
    <property type="entry name" value="Cyt_P450_CS"/>
</dbReference>
<dbReference type="PANTHER" id="PTHR24305:SF166">
    <property type="entry name" value="CYTOCHROME P450 12A4, MITOCHONDRIAL-RELATED"/>
    <property type="match status" value="1"/>
</dbReference>
<evidence type="ECO:0000256" key="1">
    <source>
        <dbReference type="ARBA" id="ARBA00001971"/>
    </source>
</evidence>
<evidence type="ECO:0000256" key="4">
    <source>
        <dbReference type="ARBA" id="ARBA00023004"/>
    </source>
</evidence>
<dbReference type="eggNOG" id="COG2124">
    <property type="taxonomic scope" value="Bacteria"/>
</dbReference>
<sequence length="484" mass="52718">MTPPAATAPPTSRPRAVGEVPGQSGGPLAAVRRLRADPLTRLTQLRDEHGPIVRLSTWPVSAFLVSDPAAAADALVSGHRAYAKGAVVRGAGSRTNVTQPLTYLLGDGLLTSAGDVHRRQRRLIQPLFHKHRIAEYGERFVSVTDDTAATWRDGQRLDLHAEMTEMTLAIVARTLFDVPLDDEVVNVVRDAVARNLPAARRAAMPGFTRVEQLPVGGPARRRDSREALDRAVYEMIADRRATGATGSDLLSLLLDTQDADTGERMGDSQIRDEAMTLLLAGHETTANALAWTFHLLGQAPDVAARLHAELDTVLDGRSPTFEDLPRLAYTNAVFSESMRLFPPVWAMGRHLVEDREVAGYLLPAGSTLVFSQWVIHRDERWWPDPTRFDPNRWLDGDEPGDTGQSGLAGGPHAPGRPRFAYFPFGGGPRQCIGNTFAVAEGVLALATIARRWSFTAATGDPVVPEPLVTLRPKGGLPMIAHLWR</sequence>
<keyword evidence="9" id="KW-1185">Reference proteome</keyword>
<keyword evidence="5 6" id="KW-0349">Heme</keyword>
<dbReference type="RefSeq" id="WP_013424993.1">
    <property type="nucleotide sequence ID" value="NC_014666.1"/>
</dbReference>
<feature type="binding site" description="axial binding residue" evidence="5">
    <location>
        <position position="431"/>
    </location>
    <ligand>
        <name>heme</name>
        <dbReference type="ChEBI" id="CHEBI:30413"/>
    </ligand>
    <ligandPart>
        <name>Fe</name>
        <dbReference type="ChEBI" id="CHEBI:18248"/>
    </ligandPart>
</feature>
<keyword evidence="6" id="KW-0503">Monooxygenase</keyword>
<dbReference type="CDD" id="cd20620">
    <property type="entry name" value="CYP132-like"/>
    <property type="match status" value="1"/>
</dbReference>
<dbReference type="PANTHER" id="PTHR24305">
    <property type="entry name" value="CYTOCHROME P450"/>
    <property type="match status" value="1"/>
</dbReference>
<organism evidence="8 9">
    <name type="scientific">Pseudofrankia inefficax (strain DSM 45817 / CECT 9037 / DDB 130130 / EuI1c)</name>
    <name type="common">Frankia inefficax</name>
    <dbReference type="NCBI Taxonomy" id="298654"/>
    <lineage>
        <taxon>Bacteria</taxon>
        <taxon>Bacillati</taxon>
        <taxon>Actinomycetota</taxon>
        <taxon>Actinomycetes</taxon>
        <taxon>Frankiales</taxon>
        <taxon>Frankiaceae</taxon>
        <taxon>Pseudofrankia</taxon>
    </lineage>
</organism>
<dbReference type="PRINTS" id="PR00385">
    <property type="entry name" value="P450"/>
</dbReference>
<dbReference type="PRINTS" id="PR00465">
    <property type="entry name" value="EP450IV"/>
</dbReference>
<dbReference type="HOGENOM" id="CLU_001570_5_1_11"/>
<dbReference type="STRING" id="298654.FraEuI1c_3868"/>
<dbReference type="AlphaFoldDB" id="E3J5D1"/>
<evidence type="ECO:0000256" key="6">
    <source>
        <dbReference type="RuleBase" id="RU000461"/>
    </source>
</evidence>
<dbReference type="KEGG" id="fri:FraEuI1c_3868"/>
<dbReference type="SUPFAM" id="SSF48264">
    <property type="entry name" value="Cytochrome P450"/>
    <property type="match status" value="1"/>
</dbReference>
<dbReference type="EMBL" id="CP002299">
    <property type="protein sequence ID" value="ADP81875.1"/>
    <property type="molecule type" value="Genomic_DNA"/>
</dbReference>
<comment type="cofactor">
    <cofactor evidence="1 5">
        <name>heme</name>
        <dbReference type="ChEBI" id="CHEBI:30413"/>
    </cofactor>
</comment>
<name>E3J5D1_PSEI1</name>
<dbReference type="InterPro" id="IPR002403">
    <property type="entry name" value="Cyt_P450_E_grp-IV"/>
</dbReference>
<dbReference type="OrthoDB" id="4746309at2"/>
<keyword evidence="6" id="KW-0560">Oxidoreductase</keyword>
<dbReference type="GO" id="GO:0004497">
    <property type="term" value="F:monooxygenase activity"/>
    <property type="evidence" value="ECO:0007669"/>
    <property type="project" value="UniProtKB-KW"/>
</dbReference>
<gene>
    <name evidence="8" type="ordered locus">FraEuI1c_3868</name>
</gene>
<evidence type="ECO:0000256" key="5">
    <source>
        <dbReference type="PIRSR" id="PIRSR602403-1"/>
    </source>
</evidence>
<dbReference type="Pfam" id="PF00067">
    <property type="entry name" value="p450"/>
    <property type="match status" value="1"/>
</dbReference>
<dbReference type="FunCoup" id="E3J5D1">
    <property type="interactions" value="133"/>
</dbReference>
<evidence type="ECO:0000313" key="8">
    <source>
        <dbReference type="EMBL" id="ADP81875.1"/>
    </source>
</evidence>
<evidence type="ECO:0000256" key="2">
    <source>
        <dbReference type="ARBA" id="ARBA00010617"/>
    </source>
</evidence>
<dbReference type="InterPro" id="IPR001128">
    <property type="entry name" value="Cyt_P450"/>
</dbReference>
<keyword evidence="4 5" id="KW-0408">Iron</keyword>
<dbReference type="InterPro" id="IPR050121">
    <property type="entry name" value="Cytochrome_P450_monoxygenase"/>
</dbReference>
<evidence type="ECO:0000256" key="3">
    <source>
        <dbReference type="ARBA" id="ARBA00022723"/>
    </source>
</evidence>
<dbReference type="Proteomes" id="UP000002484">
    <property type="component" value="Chromosome"/>
</dbReference>
<dbReference type="GO" id="GO:0020037">
    <property type="term" value="F:heme binding"/>
    <property type="evidence" value="ECO:0007669"/>
    <property type="project" value="InterPro"/>
</dbReference>
<proteinExistence type="inferred from homology"/>
<dbReference type="InterPro" id="IPR036396">
    <property type="entry name" value="Cyt_P450_sf"/>
</dbReference>
<reference evidence="8 9" key="1">
    <citation type="submission" date="2010-10" db="EMBL/GenBank/DDBJ databases">
        <title>Complete sequence of Frankia sp. EuI1c.</title>
        <authorList>
            <consortium name="US DOE Joint Genome Institute"/>
            <person name="Lucas S."/>
            <person name="Copeland A."/>
            <person name="Lapidus A."/>
            <person name="Cheng J.-F."/>
            <person name="Bruce D."/>
            <person name="Goodwin L."/>
            <person name="Pitluck S."/>
            <person name="Chertkov O."/>
            <person name="Detter J.C."/>
            <person name="Han C."/>
            <person name="Tapia R."/>
            <person name="Land M."/>
            <person name="Hauser L."/>
            <person name="Jeffries C."/>
            <person name="Kyrpides N."/>
            <person name="Ivanova N."/>
            <person name="Mikhailova N."/>
            <person name="Beauchemin N."/>
            <person name="Sen A."/>
            <person name="Sur S.A."/>
            <person name="Gtari M."/>
            <person name="Wall L."/>
            <person name="Tisa L."/>
            <person name="Woyke T."/>
        </authorList>
    </citation>
    <scope>NUCLEOTIDE SEQUENCE [LARGE SCALE GENOMIC DNA]</scope>
    <source>
        <strain evidence="9">DSM 45817 / CECT 9037 / EuI1c</strain>
    </source>
</reference>
<comment type="similarity">
    <text evidence="2 6">Belongs to the cytochrome P450 family.</text>
</comment>
<feature type="region of interest" description="Disordered" evidence="7">
    <location>
        <begin position="1"/>
        <end position="27"/>
    </location>
</feature>
<dbReference type="GO" id="GO:0016705">
    <property type="term" value="F:oxidoreductase activity, acting on paired donors, with incorporation or reduction of molecular oxygen"/>
    <property type="evidence" value="ECO:0007669"/>
    <property type="project" value="InterPro"/>
</dbReference>
<dbReference type="InParanoid" id="E3J5D1"/>
<keyword evidence="3 5" id="KW-0479">Metal-binding</keyword>
<protein>
    <submittedName>
        <fullName evidence="8">Cytochrome P450</fullName>
    </submittedName>
</protein>
<dbReference type="PROSITE" id="PS00086">
    <property type="entry name" value="CYTOCHROME_P450"/>
    <property type="match status" value="1"/>
</dbReference>